<dbReference type="RefSeq" id="WP_192594571.1">
    <property type="nucleotide sequence ID" value="NZ_BAAALJ010000017.1"/>
</dbReference>
<dbReference type="EMBL" id="JADBED010000001">
    <property type="protein sequence ID" value="MBE1523415.1"/>
    <property type="molecule type" value="Genomic_DNA"/>
</dbReference>
<keyword evidence="2" id="KW-0812">Transmembrane</keyword>
<keyword evidence="2" id="KW-0472">Membrane</keyword>
<reference evidence="3 4" key="1">
    <citation type="submission" date="2020-10" db="EMBL/GenBank/DDBJ databases">
        <title>Sequencing the genomes of 1000 actinobacteria strains.</title>
        <authorList>
            <person name="Klenk H.-P."/>
        </authorList>
    </citation>
    <scope>NUCLEOTIDE SEQUENCE [LARGE SCALE GENOMIC DNA]</scope>
    <source>
        <strain evidence="3 4">DSM 15666</strain>
    </source>
</reference>
<organism evidence="3 4">
    <name type="scientific">Nesterenkonia lutea</name>
    <dbReference type="NCBI Taxonomy" id="272919"/>
    <lineage>
        <taxon>Bacteria</taxon>
        <taxon>Bacillati</taxon>
        <taxon>Actinomycetota</taxon>
        <taxon>Actinomycetes</taxon>
        <taxon>Micrococcales</taxon>
        <taxon>Micrococcaceae</taxon>
        <taxon>Nesterenkonia</taxon>
    </lineage>
</organism>
<evidence type="ECO:0008006" key="5">
    <source>
        <dbReference type="Google" id="ProtNLM"/>
    </source>
</evidence>
<gene>
    <name evidence="3" type="ORF">H4W27_000533</name>
</gene>
<keyword evidence="1" id="KW-0175">Coiled coil</keyword>
<evidence type="ECO:0000313" key="4">
    <source>
        <dbReference type="Proteomes" id="UP000643525"/>
    </source>
</evidence>
<evidence type="ECO:0000313" key="3">
    <source>
        <dbReference type="EMBL" id="MBE1523415.1"/>
    </source>
</evidence>
<feature type="transmembrane region" description="Helical" evidence="2">
    <location>
        <begin position="38"/>
        <end position="57"/>
    </location>
</feature>
<keyword evidence="4" id="KW-1185">Reference proteome</keyword>
<comment type="caution">
    <text evidence="3">The sequence shown here is derived from an EMBL/GenBank/DDBJ whole genome shotgun (WGS) entry which is preliminary data.</text>
</comment>
<accession>A0ABR9JBW3</accession>
<proteinExistence type="predicted"/>
<feature type="transmembrane region" description="Helical" evidence="2">
    <location>
        <begin position="12"/>
        <end position="32"/>
    </location>
</feature>
<protein>
    <recommendedName>
        <fullName evidence="5">HAMP domain-containing protein</fullName>
    </recommendedName>
</protein>
<feature type="coiled-coil region" evidence="1">
    <location>
        <begin position="106"/>
        <end position="140"/>
    </location>
</feature>
<evidence type="ECO:0000256" key="1">
    <source>
        <dbReference type="SAM" id="Coils"/>
    </source>
</evidence>
<dbReference type="Proteomes" id="UP000643525">
    <property type="component" value="Unassembled WGS sequence"/>
</dbReference>
<name>A0ABR9JBW3_9MICC</name>
<evidence type="ECO:0000256" key="2">
    <source>
        <dbReference type="SAM" id="Phobius"/>
    </source>
</evidence>
<sequence>MTRGLSQQQLALIAVYILALGVTLVTVLMQLWVFAAAAGLVSFGLFSALVILTLAAMTHTASGVRRRLLDLERSVKPARTTAMFRRIDERTVQINRTLDATEARLRASEARTLAGFEDQRQHLEDEIARLRAEVRSEARR</sequence>
<keyword evidence="2" id="KW-1133">Transmembrane helix</keyword>